<reference evidence="15 16" key="1">
    <citation type="submission" date="2018-05" db="EMBL/GenBank/DDBJ databases">
        <title>Genomic Encyclopedia of Type Strains, Phase IV (KMG-IV): sequencing the most valuable type-strain genomes for metagenomic binning, comparative biology and taxonomic classification.</title>
        <authorList>
            <person name="Goeker M."/>
        </authorList>
    </citation>
    <scope>NUCLEOTIDE SEQUENCE [LARGE SCALE GENOMIC DNA]</scope>
    <source>
        <strain evidence="15 16">DSM 25350</strain>
    </source>
</reference>
<dbReference type="InterPro" id="IPR004839">
    <property type="entry name" value="Aminotransferase_I/II_large"/>
</dbReference>
<dbReference type="CDD" id="cd06454">
    <property type="entry name" value="KBL_like"/>
    <property type="match status" value="1"/>
</dbReference>
<evidence type="ECO:0000256" key="11">
    <source>
        <dbReference type="ARBA" id="ARBA00047715"/>
    </source>
</evidence>
<evidence type="ECO:0000256" key="2">
    <source>
        <dbReference type="ARBA" id="ARBA00004746"/>
    </source>
</evidence>
<evidence type="ECO:0000256" key="9">
    <source>
        <dbReference type="ARBA" id="ARBA00032610"/>
    </source>
</evidence>
<dbReference type="InterPro" id="IPR015424">
    <property type="entry name" value="PyrdxlP-dep_Trfase"/>
</dbReference>
<dbReference type="SUPFAM" id="SSF53383">
    <property type="entry name" value="PLP-dependent transferases"/>
    <property type="match status" value="1"/>
</dbReference>
<comment type="similarity">
    <text evidence="3">Belongs to the class-II pyridoxal-phosphate-dependent aminotransferase family. BioF subfamily.</text>
</comment>
<proteinExistence type="inferred from homology"/>
<evidence type="ECO:0000256" key="8">
    <source>
        <dbReference type="ARBA" id="ARBA00022898"/>
    </source>
</evidence>
<comment type="caution">
    <text evidence="15">The sequence shown here is derived from an EMBL/GenBank/DDBJ whole genome shotgun (WGS) entry which is preliminary data.</text>
</comment>
<dbReference type="PROSITE" id="PS00599">
    <property type="entry name" value="AA_TRANSFER_CLASS_2"/>
    <property type="match status" value="1"/>
</dbReference>
<dbReference type="InterPro" id="IPR050087">
    <property type="entry name" value="AON_synthase_class-II"/>
</dbReference>
<evidence type="ECO:0000256" key="3">
    <source>
        <dbReference type="ARBA" id="ARBA00010008"/>
    </source>
</evidence>
<evidence type="ECO:0000256" key="12">
    <source>
        <dbReference type="RuleBase" id="RU003693"/>
    </source>
</evidence>
<evidence type="ECO:0000256" key="10">
    <source>
        <dbReference type="ARBA" id="ARBA00033381"/>
    </source>
</evidence>
<keyword evidence="8 12" id="KW-0663">Pyridoxal phosphate</keyword>
<evidence type="ECO:0000259" key="14">
    <source>
        <dbReference type="Pfam" id="PF00155"/>
    </source>
</evidence>
<sequence>MNQKFYRKLDQRLQQQHQSGLWREQKTLTSPQGPLVLQQGQTEPLVNFSSNDYLSLASHPELIDALHQGAAQFGIGSGASHLICGHSDAHLELQTALAEWLGYESVTLFSCGYMANLAMLQSLFGKSDRIVQDKLNHASLIDGARASEAEHKRFQHCSVASLQQQLSCLSRGSSSRDSSNRGSPDKASISRKSDDARIKAVVTDGVFSMDGDIAPLDQYLPVVNQHEAVILVDDAHGLGVLGETGRGCKEYFNLDAQQLPILMGTFGKAFGTAGAFVASSKTVAESFTQFARPYIYTTAMPPALAYTTHKSLTLLQQDAERRQRLQRNIQLFRDIASDKGLPLMPSITAIQPVLLKQEQACIDCAAYLKQHGFWVGAIRPPTVANGSARLRITLNADHQPSDIERLVACLSQWWRTHRAYD</sequence>
<comment type="catalytic activity">
    <reaction evidence="11">
        <text>6-carboxyhexanoyl-[ACP] + L-alanine + H(+) = (8S)-8-amino-7-oxononanoate + holo-[ACP] + CO2</text>
        <dbReference type="Rhea" id="RHEA:42288"/>
        <dbReference type="Rhea" id="RHEA-COMP:9685"/>
        <dbReference type="Rhea" id="RHEA-COMP:9955"/>
        <dbReference type="ChEBI" id="CHEBI:15378"/>
        <dbReference type="ChEBI" id="CHEBI:16526"/>
        <dbReference type="ChEBI" id="CHEBI:57972"/>
        <dbReference type="ChEBI" id="CHEBI:64479"/>
        <dbReference type="ChEBI" id="CHEBI:78846"/>
        <dbReference type="ChEBI" id="CHEBI:149468"/>
        <dbReference type="EC" id="2.3.1.47"/>
    </reaction>
</comment>
<dbReference type="AlphaFoldDB" id="A0A316GB81"/>
<dbReference type="EMBL" id="QGGU01000005">
    <property type="protein sequence ID" value="PWK51767.1"/>
    <property type="molecule type" value="Genomic_DNA"/>
</dbReference>
<dbReference type="GO" id="GO:0030170">
    <property type="term" value="F:pyridoxal phosphate binding"/>
    <property type="evidence" value="ECO:0007669"/>
    <property type="project" value="InterPro"/>
</dbReference>
<dbReference type="GO" id="GO:0009102">
    <property type="term" value="P:biotin biosynthetic process"/>
    <property type="evidence" value="ECO:0007669"/>
    <property type="project" value="UniProtKB-KW"/>
</dbReference>
<dbReference type="InterPro" id="IPR015421">
    <property type="entry name" value="PyrdxlP-dep_Trfase_major"/>
</dbReference>
<dbReference type="InterPro" id="IPR001917">
    <property type="entry name" value="Aminotrans_II_pyridoxalP_BS"/>
</dbReference>
<name>A0A316GB81_9GAMM</name>
<dbReference type="OrthoDB" id="9807157at2"/>
<dbReference type="PANTHER" id="PTHR13693:SF100">
    <property type="entry name" value="8-AMINO-7-OXONONANOATE SYNTHASE"/>
    <property type="match status" value="1"/>
</dbReference>
<evidence type="ECO:0000313" key="15">
    <source>
        <dbReference type="EMBL" id="PWK51767.1"/>
    </source>
</evidence>
<feature type="region of interest" description="Disordered" evidence="13">
    <location>
        <begin position="170"/>
        <end position="192"/>
    </location>
</feature>
<dbReference type="Gene3D" id="3.40.640.10">
    <property type="entry name" value="Type I PLP-dependent aspartate aminotransferase-like (Major domain)"/>
    <property type="match status" value="1"/>
</dbReference>
<dbReference type="InterPro" id="IPR015422">
    <property type="entry name" value="PyrdxlP-dep_Trfase_small"/>
</dbReference>
<comment type="subunit">
    <text evidence="4">Homodimer.</text>
</comment>
<feature type="domain" description="Aminotransferase class I/classII large" evidence="14">
    <location>
        <begin position="44"/>
        <end position="408"/>
    </location>
</feature>
<accession>A0A316GB81</accession>
<keyword evidence="16" id="KW-1185">Reference proteome</keyword>
<evidence type="ECO:0000256" key="5">
    <source>
        <dbReference type="ARBA" id="ARBA00013187"/>
    </source>
</evidence>
<dbReference type="Pfam" id="PF00155">
    <property type="entry name" value="Aminotran_1_2"/>
    <property type="match status" value="1"/>
</dbReference>
<dbReference type="Gene3D" id="3.90.1150.10">
    <property type="entry name" value="Aspartate Aminotransferase, domain 1"/>
    <property type="match status" value="1"/>
</dbReference>
<dbReference type="PANTHER" id="PTHR13693">
    <property type="entry name" value="CLASS II AMINOTRANSFERASE/8-AMINO-7-OXONONANOATE SYNTHASE"/>
    <property type="match status" value="1"/>
</dbReference>
<gene>
    <name evidence="15" type="ORF">C8D97_10582</name>
</gene>
<evidence type="ECO:0000256" key="4">
    <source>
        <dbReference type="ARBA" id="ARBA00011738"/>
    </source>
</evidence>
<comment type="cofactor">
    <cofactor evidence="1 12">
        <name>pyridoxal 5'-phosphate</name>
        <dbReference type="ChEBI" id="CHEBI:597326"/>
    </cofactor>
</comment>
<evidence type="ECO:0000256" key="13">
    <source>
        <dbReference type="SAM" id="MobiDB-lite"/>
    </source>
</evidence>
<evidence type="ECO:0000256" key="7">
    <source>
        <dbReference type="ARBA" id="ARBA00022756"/>
    </source>
</evidence>
<dbReference type="RefSeq" id="WP_109763164.1">
    <property type="nucleotide sequence ID" value="NZ_QGGU01000005.1"/>
</dbReference>
<organism evidence="15 16">
    <name type="scientific">Pleionea mediterranea</name>
    <dbReference type="NCBI Taxonomy" id="523701"/>
    <lineage>
        <taxon>Bacteria</taxon>
        <taxon>Pseudomonadati</taxon>
        <taxon>Pseudomonadota</taxon>
        <taxon>Gammaproteobacteria</taxon>
        <taxon>Oceanospirillales</taxon>
        <taxon>Pleioneaceae</taxon>
        <taxon>Pleionea</taxon>
    </lineage>
</organism>
<keyword evidence="6" id="KW-0808">Transferase</keyword>
<feature type="compositionally biased region" description="Low complexity" evidence="13">
    <location>
        <begin position="170"/>
        <end position="182"/>
    </location>
</feature>
<evidence type="ECO:0000256" key="6">
    <source>
        <dbReference type="ARBA" id="ARBA00022679"/>
    </source>
</evidence>
<evidence type="ECO:0000313" key="16">
    <source>
        <dbReference type="Proteomes" id="UP000245790"/>
    </source>
</evidence>
<evidence type="ECO:0000256" key="1">
    <source>
        <dbReference type="ARBA" id="ARBA00001933"/>
    </source>
</evidence>
<protein>
    <recommendedName>
        <fullName evidence="5">8-amino-7-oxononanoate synthase</fullName>
        <ecNumber evidence="5">2.3.1.47</ecNumber>
    </recommendedName>
    <alternativeName>
        <fullName evidence="9">7-keto-8-amino-pelargonic acid synthase</fullName>
    </alternativeName>
    <alternativeName>
        <fullName evidence="10">8-amino-7-ketopelargonate synthase</fullName>
    </alternativeName>
</protein>
<dbReference type="EC" id="2.3.1.47" evidence="5"/>
<comment type="pathway">
    <text evidence="2">Cofactor biosynthesis; biotin biosynthesis.</text>
</comment>
<dbReference type="GO" id="GO:0008710">
    <property type="term" value="F:8-amino-7-oxononanoate synthase activity"/>
    <property type="evidence" value="ECO:0007669"/>
    <property type="project" value="UniProtKB-EC"/>
</dbReference>
<keyword evidence="7" id="KW-0093">Biotin biosynthesis</keyword>
<dbReference type="Proteomes" id="UP000245790">
    <property type="component" value="Unassembled WGS sequence"/>
</dbReference>